<evidence type="ECO:0000259" key="1">
    <source>
        <dbReference type="Pfam" id="PF12680"/>
    </source>
</evidence>
<gene>
    <name evidence="2" type="ORF">I2488_14875</name>
</gene>
<name>A0ABS0HJX9_9SPHN</name>
<keyword evidence="3" id="KW-1185">Reference proteome</keyword>
<organism evidence="2 3">
    <name type="scientific">Novosphingobium jiangmenense</name>
    <dbReference type="NCBI Taxonomy" id="2791981"/>
    <lineage>
        <taxon>Bacteria</taxon>
        <taxon>Pseudomonadati</taxon>
        <taxon>Pseudomonadota</taxon>
        <taxon>Alphaproteobacteria</taxon>
        <taxon>Sphingomonadales</taxon>
        <taxon>Sphingomonadaceae</taxon>
        <taxon>Novosphingobium</taxon>
    </lineage>
</organism>
<dbReference type="InterPro" id="IPR032710">
    <property type="entry name" value="NTF2-like_dom_sf"/>
</dbReference>
<dbReference type="Proteomes" id="UP000600799">
    <property type="component" value="Unassembled WGS sequence"/>
</dbReference>
<comment type="caution">
    <text evidence="2">The sequence shown here is derived from an EMBL/GenBank/DDBJ whole genome shotgun (WGS) entry which is preliminary data.</text>
</comment>
<proteinExistence type="predicted"/>
<accession>A0ABS0HJX9</accession>
<dbReference type="RefSeq" id="WP_196276605.1">
    <property type="nucleotide sequence ID" value="NZ_JADQDC010000011.1"/>
</dbReference>
<dbReference type="InterPro" id="IPR037401">
    <property type="entry name" value="SnoaL-like"/>
</dbReference>
<reference evidence="2 3" key="1">
    <citation type="submission" date="2020-11" db="EMBL/GenBank/DDBJ databases">
        <title>The genome sequence of Novosphingobium sp. 1Y9A.</title>
        <authorList>
            <person name="Liu Y."/>
        </authorList>
    </citation>
    <scope>NUCLEOTIDE SEQUENCE [LARGE SCALE GENOMIC DNA]</scope>
    <source>
        <strain evidence="2 3">1Y9A</strain>
    </source>
</reference>
<sequence length="188" mass="21303">MSYPREEVEAAIQGLREAFVEAERRNHWAWIADEFYHENATYYCPYGGSMPVFARNRDEIRATHYGRDMDVGSGWAGWSFPILEFAVNGDRIFSRWVNRGPGKRPDGSFYETEGVSFITYGGDGKFSSQLDLFDIGHQMKLCDELKEAGLLDPVLERDWVAPMKRRIIDSMNQGIAPAAQASAPGETH</sequence>
<feature type="domain" description="SnoaL-like" evidence="1">
    <location>
        <begin position="17"/>
        <end position="126"/>
    </location>
</feature>
<dbReference type="SUPFAM" id="SSF54427">
    <property type="entry name" value="NTF2-like"/>
    <property type="match status" value="1"/>
</dbReference>
<dbReference type="EMBL" id="JADQDC010000011">
    <property type="protein sequence ID" value="MBF9152289.1"/>
    <property type="molecule type" value="Genomic_DNA"/>
</dbReference>
<evidence type="ECO:0000313" key="2">
    <source>
        <dbReference type="EMBL" id="MBF9152289.1"/>
    </source>
</evidence>
<dbReference type="Pfam" id="PF12680">
    <property type="entry name" value="SnoaL_2"/>
    <property type="match status" value="1"/>
</dbReference>
<evidence type="ECO:0000313" key="3">
    <source>
        <dbReference type="Proteomes" id="UP000600799"/>
    </source>
</evidence>
<dbReference type="Gene3D" id="3.10.450.50">
    <property type="match status" value="1"/>
</dbReference>
<protein>
    <submittedName>
        <fullName evidence="2">Nuclear transport factor 2 family protein</fullName>
    </submittedName>
</protein>